<organism evidence="1 2">
    <name type="scientific">Nitzschia inconspicua</name>
    <dbReference type="NCBI Taxonomy" id="303405"/>
    <lineage>
        <taxon>Eukaryota</taxon>
        <taxon>Sar</taxon>
        <taxon>Stramenopiles</taxon>
        <taxon>Ochrophyta</taxon>
        <taxon>Bacillariophyta</taxon>
        <taxon>Bacillariophyceae</taxon>
        <taxon>Bacillariophycidae</taxon>
        <taxon>Bacillariales</taxon>
        <taxon>Bacillariaceae</taxon>
        <taxon>Nitzschia</taxon>
    </lineage>
</organism>
<reference evidence="1" key="1">
    <citation type="journal article" date="2021" name="Sci. Rep.">
        <title>Diploid genomic architecture of Nitzschia inconspicua, an elite biomass production diatom.</title>
        <authorList>
            <person name="Oliver A."/>
            <person name="Podell S."/>
            <person name="Pinowska A."/>
            <person name="Traller J.C."/>
            <person name="Smith S.R."/>
            <person name="McClure R."/>
            <person name="Beliaev A."/>
            <person name="Bohutskyi P."/>
            <person name="Hill E.A."/>
            <person name="Rabines A."/>
            <person name="Zheng H."/>
            <person name="Allen L.Z."/>
            <person name="Kuo A."/>
            <person name="Grigoriev I.V."/>
            <person name="Allen A.E."/>
            <person name="Hazlebeck D."/>
            <person name="Allen E.E."/>
        </authorList>
    </citation>
    <scope>NUCLEOTIDE SEQUENCE</scope>
    <source>
        <strain evidence="1">Hildebrandi</strain>
    </source>
</reference>
<dbReference type="AlphaFoldDB" id="A0A9K3PLV2"/>
<name>A0A9K3PLV2_9STRA</name>
<dbReference type="EMBL" id="JAGRRH010000017">
    <property type="protein sequence ID" value="KAG7352182.1"/>
    <property type="molecule type" value="Genomic_DNA"/>
</dbReference>
<dbReference type="OrthoDB" id="42396at2759"/>
<keyword evidence="2" id="KW-1185">Reference proteome</keyword>
<comment type="caution">
    <text evidence="1">The sequence shown here is derived from an EMBL/GenBank/DDBJ whole genome shotgun (WGS) entry which is preliminary data.</text>
</comment>
<evidence type="ECO:0008006" key="3">
    <source>
        <dbReference type="Google" id="ProtNLM"/>
    </source>
</evidence>
<dbReference type="Proteomes" id="UP000693970">
    <property type="component" value="Unassembled WGS sequence"/>
</dbReference>
<proteinExistence type="predicted"/>
<protein>
    <recommendedName>
        <fullName evidence="3">Complex 1 LYR protein</fullName>
    </recommendedName>
</protein>
<evidence type="ECO:0000313" key="2">
    <source>
        <dbReference type="Proteomes" id="UP000693970"/>
    </source>
</evidence>
<accession>A0A9K3PLV2</accession>
<sequence>MSPPAVTTATTTLIRQKYRQLGRLVQKLPAAKYDPQQSWDELRTAFKTPLTETETLEQRLAKADERRSFLQMITPKSASQDTKGGKWVYKNGQRLEHVKGTVRDSNGRVVSNWDGKNLDPDSVKRHNHHLKRLGFRNNAHAKGIF</sequence>
<evidence type="ECO:0000313" key="1">
    <source>
        <dbReference type="EMBL" id="KAG7352182.1"/>
    </source>
</evidence>
<reference evidence="1" key="2">
    <citation type="submission" date="2021-04" db="EMBL/GenBank/DDBJ databases">
        <authorList>
            <person name="Podell S."/>
        </authorList>
    </citation>
    <scope>NUCLEOTIDE SEQUENCE</scope>
    <source>
        <strain evidence="1">Hildebrandi</strain>
    </source>
</reference>
<gene>
    <name evidence="1" type="ORF">IV203_008230</name>
</gene>